<dbReference type="SUPFAM" id="SSF52540">
    <property type="entry name" value="P-loop containing nucleoside triphosphate hydrolases"/>
    <property type="match status" value="1"/>
</dbReference>
<keyword evidence="3" id="KW-0378">Hydrolase</keyword>
<dbReference type="GO" id="GO:0004197">
    <property type="term" value="F:cysteine-type endopeptidase activity"/>
    <property type="evidence" value="ECO:0007669"/>
    <property type="project" value="InterPro"/>
</dbReference>
<evidence type="ECO:0000313" key="5">
    <source>
        <dbReference type="EMBL" id="KAF6759779.1"/>
    </source>
</evidence>
<dbReference type="PANTHER" id="PTHR48104">
    <property type="entry name" value="METACASPASE-4"/>
    <property type="match status" value="1"/>
</dbReference>
<gene>
    <name evidence="5" type="ORF">DFP72DRAFT_884184</name>
</gene>
<accession>A0A8H6I8F4</accession>
<dbReference type="GO" id="GO:0006915">
    <property type="term" value="P:apoptotic process"/>
    <property type="evidence" value="ECO:0007669"/>
    <property type="project" value="UniProtKB-KW"/>
</dbReference>
<organism evidence="5 6">
    <name type="scientific">Ephemerocybe angulata</name>
    <dbReference type="NCBI Taxonomy" id="980116"/>
    <lineage>
        <taxon>Eukaryota</taxon>
        <taxon>Fungi</taxon>
        <taxon>Dikarya</taxon>
        <taxon>Basidiomycota</taxon>
        <taxon>Agaricomycotina</taxon>
        <taxon>Agaricomycetes</taxon>
        <taxon>Agaricomycetidae</taxon>
        <taxon>Agaricales</taxon>
        <taxon>Agaricineae</taxon>
        <taxon>Psathyrellaceae</taxon>
        <taxon>Ephemerocybe</taxon>
    </lineage>
</organism>
<dbReference type="AlphaFoldDB" id="A0A8H6I8F4"/>
<dbReference type="PANTHER" id="PTHR48104:SF30">
    <property type="entry name" value="METACASPASE-1"/>
    <property type="match status" value="1"/>
</dbReference>
<dbReference type="EMBL" id="JACGCI010000014">
    <property type="protein sequence ID" value="KAF6759779.1"/>
    <property type="molecule type" value="Genomic_DNA"/>
</dbReference>
<dbReference type="GO" id="GO:0005737">
    <property type="term" value="C:cytoplasm"/>
    <property type="evidence" value="ECO:0007669"/>
    <property type="project" value="TreeGrafter"/>
</dbReference>
<keyword evidence="3" id="KW-0788">Thiol protease</keyword>
<proteinExistence type="inferred from homology"/>
<evidence type="ECO:0000313" key="6">
    <source>
        <dbReference type="Proteomes" id="UP000521943"/>
    </source>
</evidence>
<reference evidence="5 6" key="1">
    <citation type="submission" date="2020-07" db="EMBL/GenBank/DDBJ databases">
        <title>Comparative genomics of pyrophilous fungi reveals a link between fire events and developmental genes.</title>
        <authorList>
            <consortium name="DOE Joint Genome Institute"/>
            <person name="Steindorff A.S."/>
            <person name="Carver A."/>
            <person name="Calhoun S."/>
            <person name="Stillman K."/>
            <person name="Liu H."/>
            <person name="Lipzen A."/>
            <person name="Pangilinan J."/>
            <person name="Labutti K."/>
            <person name="Bruns T.D."/>
            <person name="Grigoriev I.V."/>
        </authorList>
    </citation>
    <scope>NUCLEOTIDE SEQUENCE [LARGE SCALE GENOMIC DNA]</scope>
    <source>
        <strain evidence="5 6">CBS 144469</strain>
    </source>
</reference>
<dbReference type="InterPro" id="IPR050452">
    <property type="entry name" value="Metacaspase"/>
</dbReference>
<dbReference type="InterPro" id="IPR027417">
    <property type="entry name" value="P-loop_NTPase"/>
</dbReference>
<name>A0A8H6I8F4_9AGAR</name>
<dbReference type="SUPFAM" id="SSF52129">
    <property type="entry name" value="Caspase-like"/>
    <property type="match status" value="1"/>
</dbReference>
<feature type="domain" description="Peptidase C14 caspase" evidence="4">
    <location>
        <begin position="10"/>
        <end position="274"/>
    </location>
</feature>
<evidence type="ECO:0000259" key="4">
    <source>
        <dbReference type="Pfam" id="PF00656"/>
    </source>
</evidence>
<dbReference type="InterPro" id="IPR011600">
    <property type="entry name" value="Pept_C14_caspase"/>
</dbReference>
<dbReference type="OrthoDB" id="3223806at2759"/>
<dbReference type="Gene3D" id="3.40.50.1460">
    <property type="match status" value="1"/>
</dbReference>
<dbReference type="Gene3D" id="3.40.50.300">
    <property type="entry name" value="P-loop containing nucleotide triphosphate hydrolases"/>
    <property type="match status" value="1"/>
</dbReference>
<protein>
    <submittedName>
        <fullName evidence="5">Caspase domain-containing protein</fullName>
    </submittedName>
</protein>
<comment type="caution">
    <text evidence="5">The sequence shown here is derived from an EMBL/GenBank/DDBJ whole genome shotgun (WGS) entry which is preliminary data.</text>
</comment>
<keyword evidence="6" id="KW-1185">Reference proteome</keyword>
<evidence type="ECO:0000256" key="3">
    <source>
        <dbReference type="ARBA" id="ARBA00022807"/>
    </source>
</evidence>
<comment type="similarity">
    <text evidence="1">Belongs to the peptidase C14B family.</text>
</comment>
<evidence type="ECO:0000256" key="1">
    <source>
        <dbReference type="ARBA" id="ARBA00009005"/>
    </source>
</evidence>
<evidence type="ECO:0000256" key="2">
    <source>
        <dbReference type="ARBA" id="ARBA00022703"/>
    </source>
</evidence>
<dbReference type="InterPro" id="IPR029030">
    <property type="entry name" value="Caspase-like_dom_sf"/>
</dbReference>
<keyword evidence="3" id="KW-0645">Protease</keyword>
<keyword evidence="2" id="KW-0053">Apoptosis</keyword>
<sequence length="957" mass="106365">MSISSSPHRVHALIIGIDTYSFDRTGFSPLRSAVSDAKKFCEWVVKDLKVPRSSIHMLLDDEATRENIIQALKDLANDELIEHDDPIIFYFAGHGSEAPAPEDWHWGHTNIQMIIPWDCRPSVDPNSAVHGIPDRTLGHLLTEMANGNNGNTTVIFDCCHSGSGTRSDEGDSQTRGGDYMGKLPADLDKNILSESSNGNRGVSVPHNFRHHGLRSHILLAACAPHEVAREEKEAGHFTRVLLKALSGVSTTEITYEDLLRRMDKLVNQTPQCEGPLRSRYLFDKKVPNTKAIHQVVLNRKADEATIGAGAIHGVELGTMFGLWKSQADVQGSPDAKVEVTATSVVRADKSTVTFRPGPDIVEPMVAQILGVPNPKLCIYVAPEVKKLECYKIAFSNLNGRGLPPVTVVDTKHLATIGLYIPDSDACFIGFEMLDPIAKEAIQKQRIRHVIPPDAANLQDALSHIAAYYHHKDRVNLRPQAVGEVNEVEPFSSKFTVDVFVLEWVSRSRQWVPKGHNRNVQGTGVKVTVCEQTKDDYYGFTVNNHTDTDVFVYLFYFDSSDFSITEIHKPMAVAQSDHIAPLEKGSFLTIGHGKSAVGPQVLEISDPEADFEMGYLRCFVSATYVDLSSMVQGVIPTSAARGMRDAPKASTPLWDCITVPIIMERSPLKPPEHMVGIIGSKGNGKHTFLAEFFKSIVGNQSPKPSFKNAYVKEYSIDVPERSPFAVVDLPSFEDSEDINGRIAVVQATLSYLTKEYQHGRRFRSFIWCYNISTPMSEVDRANLKLVMDLCGDGKFKNVVVVTTNWNRGVAVGLSKPASRGSIAGVLSPVEQYERNEQQLLEDPELQKLLREGRVRLERFGVFQDLSIHDHHPATEKIKSPSELLKLLLEKSPQPLLAQEEACNTKTVTKTTAGRTLQTIIQKEIDSIRSLGDEDRKKEDIVRWEERLEDLGSVNSVYH</sequence>
<dbReference type="Proteomes" id="UP000521943">
    <property type="component" value="Unassembled WGS sequence"/>
</dbReference>
<dbReference type="GO" id="GO:0006508">
    <property type="term" value="P:proteolysis"/>
    <property type="evidence" value="ECO:0007669"/>
    <property type="project" value="InterPro"/>
</dbReference>
<dbReference type="Pfam" id="PF00656">
    <property type="entry name" value="Peptidase_C14"/>
    <property type="match status" value="1"/>
</dbReference>